<dbReference type="InterPro" id="IPR014951">
    <property type="entry name" value="DUF1822"/>
</dbReference>
<dbReference type="EMBL" id="CP003614">
    <property type="protein sequence ID" value="AFZ08107.1"/>
    <property type="molecule type" value="Genomic_DNA"/>
</dbReference>
<dbReference type="Pfam" id="PF08852">
    <property type="entry name" value="DUF1822"/>
    <property type="match status" value="1"/>
</dbReference>
<dbReference type="AlphaFoldDB" id="K9VKU1"/>
<evidence type="ECO:0000313" key="2">
    <source>
        <dbReference type="Proteomes" id="UP000010478"/>
    </source>
</evidence>
<dbReference type="HOGENOM" id="CLU_073017_0_0_3"/>
<accession>K9VKU1</accession>
<dbReference type="KEGG" id="oni:Osc7112_3763"/>
<dbReference type="eggNOG" id="COG1672">
    <property type="taxonomic scope" value="Bacteria"/>
</dbReference>
<evidence type="ECO:0000313" key="1">
    <source>
        <dbReference type="EMBL" id="AFZ08107.1"/>
    </source>
</evidence>
<protein>
    <recommendedName>
        <fullName evidence="3">DUF1822 family protein</fullName>
    </recommendedName>
</protein>
<keyword evidence="2" id="KW-1185">Reference proteome</keyword>
<dbReference type="RefSeq" id="WP_015177362.1">
    <property type="nucleotide sequence ID" value="NC_019729.1"/>
</dbReference>
<gene>
    <name evidence="1" type="ORF">Osc7112_3763</name>
</gene>
<organism evidence="1 2">
    <name type="scientific">Phormidium nigroviride PCC 7112</name>
    <dbReference type="NCBI Taxonomy" id="179408"/>
    <lineage>
        <taxon>Bacteria</taxon>
        <taxon>Bacillati</taxon>
        <taxon>Cyanobacteriota</taxon>
        <taxon>Cyanophyceae</taxon>
        <taxon>Oscillatoriophycideae</taxon>
        <taxon>Oscillatoriales</taxon>
        <taxon>Oscillatoriaceae</taxon>
        <taxon>Phormidium</taxon>
    </lineage>
</organism>
<sequence>MNNTTAGTQSLPMPITQKAIRLAWQFASEQRHPQRVEQIYLNTLALLAVRDYLTILDIETELTQCDSWNPVIRMFEDVADLYIKGLGKIECRPIRSLHQNGENCKENSSANLPEMCHIPIEAREARIGYIVVEIDPDEKEAILLGFSPTAETGELVLSDLNSLDDFLIHLEHLSESLENLSESNVNLRQWLENIFTSDWESVESIFYPQPETSPVKIENPVKSNLGNWFKNVAETGWQKIEQGKKSLEDLLFPDENPNFAFRAGGNSRAESALQGSQSSINRFPEADVTRAKLIDLGMGLGRTSVALLVAIAEESDRRIKVRIQLRPAVNQKFLPPELKLALLSDTGETLQQAESTAQSSIIEMKDFKVLPQTNFSVRVAIDNLSIQENFVV</sequence>
<dbReference type="STRING" id="179408.Osc7112_3763"/>
<name>K9VKU1_9CYAN</name>
<dbReference type="Proteomes" id="UP000010478">
    <property type="component" value="Chromosome"/>
</dbReference>
<proteinExistence type="predicted"/>
<evidence type="ECO:0008006" key="3">
    <source>
        <dbReference type="Google" id="ProtNLM"/>
    </source>
</evidence>
<reference evidence="1 2" key="1">
    <citation type="submission" date="2012-05" db="EMBL/GenBank/DDBJ databases">
        <title>Finished chromosome of genome of Oscillatoria sp. PCC 7112.</title>
        <authorList>
            <consortium name="US DOE Joint Genome Institute"/>
            <person name="Gugger M."/>
            <person name="Coursin T."/>
            <person name="Rippka R."/>
            <person name="Tandeau De Marsac N."/>
            <person name="Huntemann M."/>
            <person name="Wei C.-L."/>
            <person name="Han J."/>
            <person name="Detter J.C."/>
            <person name="Han C."/>
            <person name="Tapia R."/>
            <person name="Davenport K."/>
            <person name="Daligault H."/>
            <person name="Erkkila T."/>
            <person name="Gu W."/>
            <person name="Munk A.C.C."/>
            <person name="Teshima H."/>
            <person name="Xu Y."/>
            <person name="Chain P."/>
            <person name="Chen A."/>
            <person name="Krypides N."/>
            <person name="Mavromatis K."/>
            <person name="Markowitz V."/>
            <person name="Szeto E."/>
            <person name="Ivanova N."/>
            <person name="Mikhailova N."/>
            <person name="Ovchinnikova G."/>
            <person name="Pagani I."/>
            <person name="Pati A."/>
            <person name="Goodwin L."/>
            <person name="Peters L."/>
            <person name="Pitluck S."/>
            <person name="Woyke T."/>
            <person name="Kerfeld C."/>
        </authorList>
    </citation>
    <scope>NUCLEOTIDE SEQUENCE [LARGE SCALE GENOMIC DNA]</scope>
    <source>
        <strain evidence="1 2">PCC 7112</strain>
    </source>
</reference>
<dbReference type="OrthoDB" id="512705at2"/>